<dbReference type="Gene3D" id="3.40.50.1110">
    <property type="entry name" value="SGNH hydrolase"/>
    <property type="match status" value="1"/>
</dbReference>
<dbReference type="RefSeq" id="WP_015021296.1">
    <property type="nucleotide sequence ID" value="NZ_CP017696.1"/>
</dbReference>
<dbReference type="AlphaFoldDB" id="A0AAD0A9U2"/>
<reference evidence="2 3" key="1">
    <citation type="submission" date="2016-10" db="EMBL/GenBank/DDBJ databases">
        <title>The whole genome sequencing and assembly of B. asteroides DSM 20089 strain.</title>
        <authorList>
            <person name="Lee Y.-J."/>
            <person name="Park M.-K."/>
            <person name="Yi H."/>
            <person name="Bahn Y.-S."/>
            <person name="Kim J.F."/>
            <person name="Lee D.-W."/>
        </authorList>
    </citation>
    <scope>NUCLEOTIDE SEQUENCE [LARGE SCALE GENOMIC DNA]</scope>
    <source>
        <strain evidence="2 3">DSM 20089</strain>
    </source>
</reference>
<feature type="domain" description="SGNH hydrolase-type esterase" evidence="1">
    <location>
        <begin position="15"/>
        <end position="210"/>
    </location>
</feature>
<dbReference type="InterPro" id="IPR013830">
    <property type="entry name" value="SGNH_hydro"/>
</dbReference>
<dbReference type="SUPFAM" id="SSF52266">
    <property type="entry name" value="SGNH hydrolase"/>
    <property type="match status" value="1"/>
</dbReference>
<evidence type="ECO:0000259" key="1">
    <source>
        <dbReference type="Pfam" id="PF13472"/>
    </source>
</evidence>
<dbReference type="GeneID" id="93049873"/>
<dbReference type="EMBL" id="CP017696">
    <property type="protein sequence ID" value="ATO40840.1"/>
    <property type="molecule type" value="Genomic_DNA"/>
</dbReference>
<evidence type="ECO:0000313" key="3">
    <source>
        <dbReference type="Proteomes" id="UP000224056"/>
    </source>
</evidence>
<dbReference type="Pfam" id="PF13472">
    <property type="entry name" value="Lipase_GDSL_2"/>
    <property type="match status" value="1"/>
</dbReference>
<gene>
    <name evidence="2" type="ORF">BA20089_00575</name>
</gene>
<name>A0AAD0A9U2_9BIFI</name>
<accession>A0AAD0A9U2</accession>
<proteinExistence type="predicted"/>
<dbReference type="Proteomes" id="UP000224056">
    <property type="component" value="Chromosome"/>
</dbReference>
<evidence type="ECO:0000313" key="2">
    <source>
        <dbReference type="EMBL" id="ATO40840.1"/>
    </source>
</evidence>
<dbReference type="InterPro" id="IPR036514">
    <property type="entry name" value="SGNH_hydro_sf"/>
</dbReference>
<organism evidence="2 3">
    <name type="scientific">Bifidobacterium asteroides DSM 20089</name>
    <dbReference type="NCBI Taxonomy" id="1437594"/>
    <lineage>
        <taxon>Bacteria</taxon>
        <taxon>Bacillati</taxon>
        <taxon>Actinomycetota</taxon>
        <taxon>Actinomycetes</taxon>
        <taxon>Bifidobacteriales</taxon>
        <taxon>Bifidobacteriaceae</taxon>
        <taxon>Bifidobacterium</taxon>
    </lineage>
</organism>
<protein>
    <recommendedName>
        <fullName evidence="1">SGNH hydrolase-type esterase domain-containing protein</fullName>
    </recommendedName>
</protein>
<sequence length="224" mass="25469">MMLSEDYFKDKIINCFGDSTTWGDNGLDSGGQSISWTQTLHRLIPFKEVRNYGVCGSRIAVCEDRDDSFIERFEQMDTEADDVVIFGGVNDFQHDVPLGEKNSMDSHTFSGALNVMLTGLLKMYPTQNLVVITATQNNFVHPTKNYPNTRQRNACNLLQEDYVQRMKEICASYCIPVVDLFAQSGISPFIEGHERFMPDGLHYSQEGYQRLGRRITGLLLPYLL</sequence>
<dbReference type="CDD" id="cd00229">
    <property type="entry name" value="SGNH_hydrolase"/>
    <property type="match status" value="1"/>
</dbReference>